<sequence>MDELTTKETILFDGLSGDAFTRILDGERPEEVLESAIPFIELMSRYRCAMMEVETKLRVLDEEFSITYNRNPFETIKSRLKKPMSIVDKMRKKKIPLSVENIEKNLNDIAGVRVICSFPDDIYALAAMLVQQDDIRLIAKKDYIANPKPNGYRSLHLIVEVPIFLSNCKRYMRVEVQFRTIAMDFWASLEHKLKYKKDIDNPDDIAKELEECARIISSMDVRMQEIRNRIEQS</sequence>
<comment type="caution">
    <text evidence="3">The sequence shown here is derived from an EMBL/GenBank/DDBJ whole genome shotgun (WGS) entry which is preliminary data.</text>
</comment>
<dbReference type="InterPro" id="IPR007685">
    <property type="entry name" value="RelA_SpoT"/>
</dbReference>
<dbReference type="Gene3D" id="1.10.287.860">
    <property type="entry name" value="Nucleotidyltransferase"/>
    <property type="match status" value="1"/>
</dbReference>
<organism evidence="3 4">
    <name type="scientific">Eisenbergiella tayi</name>
    <dbReference type="NCBI Taxonomy" id="1432052"/>
    <lineage>
        <taxon>Bacteria</taxon>
        <taxon>Bacillati</taxon>
        <taxon>Bacillota</taxon>
        <taxon>Clostridia</taxon>
        <taxon>Lachnospirales</taxon>
        <taxon>Lachnospiraceae</taxon>
        <taxon>Eisenbergiella</taxon>
    </lineage>
</organism>
<dbReference type="RefSeq" id="WP_081331087.1">
    <property type="nucleotide sequence ID" value="NZ_DAWDRA010000276.1"/>
</dbReference>
<dbReference type="PANTHER" id="PTHR47837">
    <property type="entry name" value="GTP PYROPHOSPHOKINASE YJBM"/>
    <property type="match status" value="1"/>
</dbReference>
<evidence type="ECO:0000259" key="2">
    <source>
        <dbReference type="SMART" id="SM00954"/>
    </source>
</evidence>
<evidence type="ECO:0000313" key="3">
    <source>
        <dbReference type="EMBL" id="ODM05333.1"/>
    </source>
</evidence>
<evidence type="ECO:0000313" key="4">
    <source>
        <dbReference type="Proteomes" id="UP000094067"/>
    </source>
</evidence>
<feature type="domain" description="RelA/SpoT" evidence="2">
    <location>
        <begin position="78"/>
        <end position="201"/>
    </location>
</feature>
<dbReference type="EC" id="2.7.6.5" evidence="3"/>
<dbReference type="GO" id="GO:0016301">
    <property type="term" value="F:kinase activity"/>
    <property type="evidence" value="ECO:0007669"/>
    <property type="project" value="UniProtKB-KW"/>
</dbReference>
<gene>
    <name evidence="3" type="primary">ywaC_2</name>
    <name evidence="3" type="ORF">BEI61_01218</name>
</gene>
<keyword evidence="3" id="KW-0418">Kinase</keyword>
<dbReference type="GO" id="GO:0008728">
    <property type="term" value="F:GTP diphosphokinase activity"/>
    <property type="evidence" value="ECO:0007669"/>
    <property type="project" value="UniProtKB-EC"/>
</dbReference>
<dbReference type="AlphaFoldDB" id="A0A1E3A9A3"/>
<dbReference type="GO" id="GO:0015970">
    <property type="term" value="P:guanosine tetraphosphate biosynthetic process"/>
    <property type="evidence" value="ECO:0007669"/>
    <property type="project" value="UniProtKB-UniPathway"/>
</dbReference>
<comment type="pathway">
    <text evidence="1">Purine metabolism; ppGpp biosynthesis; ppGpp from GTP: step 1/2.</text>
</comment>
<dbReference type="SUPFAM" id="SSF81301">
    <property type="entry name" value="Nucleotidyltransferase"/>
    <property type="match status" value="1"/>
</dbReference>
<dbReference type="SMART" id="SM00954">
    <property type="entry name" value="RelA_SpoT"/>
    <property type="match status" value="1"/>
</dbReference>
<reference evidence="3 4" key="1">
    <citation type="submission" date="2016-07" db="EMBL/GenBank/DDBJ databases">
        <title>Characterization of isolates of Eisenbergiella tayi derived from blood cultures, using whole genome sequencing.</title>
        <authorList>
            <person name="Burdz T."/>
            <person name="Wiebe D."/>
            <person name="Huynh C."/>
            <person name="Bernard K."/>
        </authorList>
    </citation>
    <scope>NUCLEOTIDE SEQUENCE [LARGE SCALE GENOMIC DNA]</scope>
    <source>
        <strain evidence="3 4">NML 110608</strain>
    </source>
</reference>
<dbReference type="Gene3D" id="3.30.460.10">
    <property type="entry name" value="Beta Polymerase, domain 2"/>
    <property type="match status" value="1"/>
</dbReference>
<accession>A0A1E3A9A3</accession>
<dbReference type="Proteomes" id="UP000094067">
    <property type="component" value="Unassembled WGS sequence"/>
</dbReference>
<protein>
    <submittedName>
        <fullName evidence="3">GTP pyrophosphokinase YwaC</fullName>
        <ecNumber evidence="3">2.7.6.5</ecNumber>
    </submittedName>
</protein>
<evidence type="ECO:0000256" key="1">
    <source>
        <dbReference type="ARBA" id="ARBA00004976"/>
    </source>
</evidence>
<name>A0A1E3A9A3_9FIRM</name>
<dbReference type="Pfam" id="PF04607">
    <property type="entry name" value="RelA_SpoT"/>
    <property type="match status" value="1"/>
</dbReference>
<dbReference type="InterPro" id="IPR052366">
    <property type="entry name" value="GTP_Pyrophosphokinase"/>
</dbReference>
<dbReference type="PATRIC" id="fig|1432052.4.peg.1368"/>
<keyword evidence="3" id="KW-0808">Transferase</keyword>
<dbReference type="InterPro" id="IPR043519">
    <property type="entry name" value="NT_sf"/>
</dbReference>
<proteinExistence type="predicted"/>
<dbReference type="UniPathway" id="UPA00908">
    <property type="reaction ID" value="UER00884"/>
</dbReference>
<dbReference type="OrthoDB" id="9789634at2"/>
<dbReference type="PANTHER" id="PTHR47837:SF2">
    <property type="entry name" value="GTP PYROPHOSPHOKINASE YWAC"/>
    <property type="match status" value="1"/>
</dbReference>
<dbReference type="EMBL" id="MCGH01000002">
    <property type="protein sequence ID" value="ODM05333.1"/>
    <property type="molecule type" value="Genomic_DNA"/>
</dbReference>
<dbReference type="CDD" id="cd05399">
    <property type="entry name" value="NT_Rel-Spo_like"/>
    <property type="match status" value="1"/>
</dbReference>